<dbReference type="PANTHER" id="PTHR42886">
    <property type="entry name" value="RE40534P-RELATED"/>
    <property type="match status" value="1"/>
</dbReference>
<organism evidence="2 3">
    <name type="scientific">Halarcobacter ebronensis</name>
    <dbReference type="NCBI Taxonomy" id="1462615"/>
    <lineage>
        <taxon>Bacteria</taxon>
        <taxon>Pseudomonadati</taxon>
        <taxon>Campylobacterota</taxon>
        <taxon>Epsilonproteobacteria</taxon>
        <taxon>Campylobacterales</taxon>
        <taxon>Arcobacteraceae</taxon>
        <taxon>Halarcobacter</taxon>
    </lineage>
</organism>
<evidence type="ECO:0000313" key="3">
    <source>
        <dbReference type="Proteomes" id="UP000290172"/>
    </source>
</evidence>
<dbReference type="AlphaFoldDB" id="A0A4Q0YFG6"/>
<dbReference type="PANTHER" id="PTHR42886:SF29">
    <property type="entry name" value="PUMMELIG, ISOFORM A"/>
    <property type="match status" value="1"/>
</dbReference>
<evidence type="ECO:0000259" key="1">
    <source>
        <dbReference type="Pfam" id="PF00561"/>
    </source>
</evidence>
<name>A0A4Q0YFG6_9BACT</name>
<feature type="domain" description="AB hydrolase-1" evidence="1">
    <location>
        <begin position="6"/>
        <end position="106"/>
    </location>
</feature>
<gene>
    <name evidence="2" type="ORF">CRV08_04910</name>
</gene>
<comment type="caution">
    <text evidence="2">The sequence shown here is derived from an EMBL/GenBank/DDBJ whole genome shotgun (WGS) entry which is preliminary data.</text>
</comment>
<dbReference type="EMBL" id="PDKJ01000003">
    <property type="protein sequence ID" value="RXJ69346.1"/>
    <property type="molecule type" value="Genomic_DNA"/>
</dbReference>
<accession>A0A4Q0YFG6</accession>
<evidence type="ECO:0000313" key="2">
    <source>
        <dbReference type="EMBL" id="RXJ69346.1"/>
    </source>
</evidence>
<dbReference type="Pfam" id="PF00561">
    <property type="entry name" value="Abhydrolase_1"/>
    <property type="match status" value="1"/>
</dbReference>
<sequence length="231" mass="27096">MKEKIYLIPGLMTDSRLWSRLKPHLEDEYELIHFQLPPCENFDEIAELLDKKIGNDKVNLLGFSLGGYVATHYSLKYPQKVKRLFLVSSTPSSTEDKDIPRRQKKLQEAKENEFSPLSLEKAKDLLEIKEDEELIHIVANMFNDLGRETFIPQLSSTLKRVDLFDDLIKLDIPISFYYSSEDRLLNHTAINEILKKEHKMRVVSRKGESHNIPLEFSKELSFEIQRWMKSE</sequence>
<reference evidence="2 3" key="1">
    <citation type="submission" date="2017-10" db="EMBL/GenBank/DDBJ databases">
        <title>Genomics of the genus Arcobacter.</title>
        <authorList>
            <person name="Perez-Cataluna A."/>
            <person name="Figueras M.J."/>
        </authorList>
    </citation>
    <scope>NUCLEOTIDE SEQUENCE [LARGE SCALE GENOMIC DNA]</scope>
    <source>
        <strain evidence="2 3">CECT 8993</strain>
    </source>
</reference>
<dbReference type="Proteomes" id="UP000290172">
    <property type="component" value="Unassembled WGS sequence"/>
</dbReference>
<dbReference type="InterPro" id="IPR029058">
    <property type="entry name" value="AB_hydrolase_fold"/>
</dbReference>
<proteinExistence type="predicted"/>
<dbReference type="InterPro" id="IPR000073">
    <property type="entry name" value="AB_hydrolase_1"/>
</dbReference>
<protein>
    <recommendedName>
        <fullName evidence="1">AB hydrolase-1 domain-containing protein</fullName>
    </recommendedName>
</protein>
<dbReference type="SUPFAM" id="SSF53474">
    <property type="entry name" value="alpha/beta-Hydrolases"/>
    <property type="match status" value="1"/>
</dbReference>
<dbReference type="RefSeq" id="WP_128979648.1">
    <property type="nucleotide sequence ID" value="NZ_PDKJ01000003.1"/>
</dbReference>
<dbReference type="Gene3D" id="3.40.50.1820">
    <property type="entry name" value="alpha/beta hydrolase"/>
    <property type="match status" value="1"/>
</dbReference>